<organism evidence="1 2">
    <name type="scientific">Austropuccinia psidii MF-1</name>
    <dbReference type="NCBI Taxonomy" id="1389203"/>
    <lineage>
        <taxon>Eukaryota</taxon>
        <taxon>Fungi</taxon>
        <taxon>Dikarya</taxon>
        <taxon>Basidiomycota</taxon>
        <taxon>Pucciniomycotina</taxon>
        <taxon>Pucciniomycetes</taxon>
        <taxon>Pucciniales</taxon>
        <taxon>Sphaerophragmiaceae</taxon>
        <taxon>Austropuccinia</taxon>
    </lineage>
</organism>
<keyword evidence="2" id="KW-1185">Reference proteome</keyword>
<dbReference type="OrthoDB" id="2505547at2759"/>
<sequence length="104" mass="11569">MVSWAYDHFMQEPYRAANRSNHLQSNGSSFVEWVSGINWVLCVALNSKLSVGDSPSLLENCSPQENRAISHFVNATLPSNFALCVGIVPSCATEKEFFDMIKAR</sequence>
<evidence type="ECO:0000313" key="2">
    <source>
        <dbReference type="Proteomes" id="UP000765509"/>
    </source>
</evidence>
<accession>A0A9Q3PX24</accession>
<evidence type="ECO:0000313" key="1">
    <source>
        <dbReference type="EMBL" id="MBW0577263.1"/>
    </source>
</evidence>
<comment type="caution">
    <text evidence="1">The sequence shown here is derived from an EMBL/GenBank/DDBJ whole genome shotgun (WGS) entry which is preliminary data.</text>
</comment>
<protein>
    <submittedName>
        <fullName evidence="1">Uncharacterized protein</fullName>
    </submittedName>
</protein>
<name>A0A9Q3PX24_9BASI</name>
<dbReference type="EMBL" id="AVOT02100233">
    <property type="protein sequence ID" value="MBW0577263.1"/>
    <property type="molecule type" value="Genomic_DNA"/>
</dbReference>
<proteinExistence type="predicted"/>
<reference evidence="1" key="1">
    <citation type="submission" date="2021-03" db="EMBL/GenBank/DDBJ databases">
        <title>Draft genome sequence of rust myrtle Austropuccinia psidii MF-1, a brazilian biotype.</title>
        <authorList>
            <person name="Quecine M.C."/>
            <person name="Pachon D.M.R."/>
            <person name="Bonatelli M.L."/>
            <person name="Correr F.H."/>
            <person name="Franceschini L.M."/>
            <person name="Leite T.F."/>
            <person name="Margarido G.R.A."/>
            <person name="Almeida C.A."/>
            <person name="Ferrarezi J.A."/>
            <person name="Labate C.A."/>
        </authorList>
    </citation>
    <scope>NUCLEOTIDE SEQUENCE</scope>
    <source>
        <strain evidence="1">MF-1</strain>
    </source>
</reference>
<gene>
    <name evidence="1" type="ORF">O181_116978</name>
</gene>
<dbReference type="Proteomes" id="UP000765509">
    <property type="component" value="Unassembled WGS sequence"/>
</dbReference>
<dbReference type="AlphaFoldDB" id="A0A9Q3PX24"/>